<keyword evidence="3" id="KW-1185">Reference proteome</keyword>
<keyword evidence="1" id="KW-1133">Transmembrane helix</keyword>
<evidence type="ECO:0000256" key="1">
    <source>
        <dbReference type="SAM" id="Phobius"/>
    </source>
</evidence>
<protein>
    <submittedName>
        <fullName evidence="2">Uncharacterized protein</fullName>
    </submittedName>
</protein>
<proteinExistence type="predicted"/>
<keyword evidence="1" id="KW-0472">Membrane</keyword>
<accession>A0A542YUA5</accession>
<dbReference type="EMBL" id="VFOP01000001">
    <property type="protein sequence ID" value="TQL51544.1"/>
    <property type="molecule type" value="Genomic_DNA"/>
</dbReference>
<evidence type="ECO:0000313" key="3">
    <source>
        <dbReference type="Proteomes" id="UP000319516"/>
    </source>
</evidence>
<gene>
    <name evidence="2" type="ORF">FB467_2691</name>
</gene>
<dbReference type="RefSeq" id="WP_141785535.1">
    <property type="nucleotide sequence ID" value="NZ_BAAAIK010000011.1"/>
</dbReference>
<feature type="transmembrane region" description="Helical" evidence="1">
    <location>
        <begin position="30"/>
        <end position="48"/>
    </location>
</feature>
<name>A0A542YUA5_9MICO</name>
<feature type="transmembrane region" description="Helical" evidence="1">
    <location>
        <begin position="7"/>
        <end position="24"/>
    </location>
</feature>
<sequence>MEMLTKIEMLAVVGFIVLGVLAFVLLGNYYLAIAAIVGLLGTGLVAIIRNRTQAGRGVRQ</sequence>
<reference evidence="2 3" key="1">
    <citation type="submission" date="2019-06" db="EMBL/GenBank/DDBJ databases">
        <title>Sequencing the genomes of 1000 actinobacteria strains.</title>
        <authorList>
            <person name="Klenk H.-P."/>
        </authorList>
    </citation>
    <scope>NUCLEOTIDE SEQUENCE [LARGE SCALE GENOMIC DNA]</scope>
    <source>
        <strain evidence="2 3">DSM 12335</strain>
    </source>
</reference>
<keyword evidence="1" id="KW-0812">Transmembrane</keyword>
<evidence type="ECO:0000313" key="2">
    <source>
        <dbReference type="EMBL" id="TQL51544.1"/>
    </source>
</evidence>
<dbReference type="AlphaFoldDB" id="A0A542YUA5"/>
<dbReference type="Proteomes" id="UP000319516">
    <property type="component" value="Unassembled WGS sequence"/>
</dbReference>
<comment type="caution">
    <text evidence="2">The sequence shown here is derived from an EMBL/GenBank/DDBJ whole genome shotgun (WGS) entry which is preliminary data.</text>
</comment>
<organism evidence="2 3">
    <name type="scientific">Ornithinicoccus hortensis</name>
    <dbReference type="NCBI Taxonomy" id="82346"/>
    <lineage>
        <taxon>Bacteria</taxon>
        <taxon>Bacillati</taxon>
        <taxon>Actinomycetota</taxon>
        <taxon>Actinomycetes</taxon>
        <taxon>Micrococcales</taxon>
        <taxon>Intrasporangiaceae</taxon>
        <taxon>Ornithinicoccus</taxon>
    </lineage>
</organism>